<dbReference type="AlphaFoldDB" id="A0A941IRB7"/>
<dbReference type="Proteomes" id="UP000675781">
    <property type="component" value="Unassembled WGS sequence"/>
</dbReference>
<dbReference type="RefSeq" id="WP_212529635.1">
    <property type="nucleotide sequence ID" value="NZ_JAGSOG010000083.1"/>
</dbReference>
<protein>
    <recommendedName>
        <fullName evidence="4">LPXTG cell wall anchor domain-containing protein</fullName>
    </recommendedName>
</protein>
<reference evidence="2" key="1">
    <citation type="submission" date="2021-04" db="EMBL/GenBank/DDBJ databases">
        <title>Genome based classification of Actinospica acidithermotolerans sp. nov., an actinobacterium isolated from an Indonesian hot spring.</title>
        <authorList>
            <person name="Kusuma A.B."/>
            <person name="Putra K.E."/>
            <person name="Nafisah S."/>
            <person name="Loh J."/>
            <person name="Nouioui I."/>
            <person name="Goodfellow M."/>
        </authorList>
    </citation>
    <scope>NUCLEOTIDE SEQUENCE</scope>
    <source>
        <strain evidence="2">CSCA 57</strain>
    </source>
</reference>
<keyword evidence="1" id="KW-0732">Signal</keyword>
<evidence type="ECO:0000313" key="2">
    <source>
        <dbReference type="EMBL" id="MBR7835122.1"/>
    </source>
</evidence>
<name>A0A941IRB7_9ACTN</name>
<gene>
    <name evidence="2" type="ORF">KDL01_17745</name>
</gene>
<feature type="signal peptide" evidence="1">
    <location>
        <begin position="1"/>
        <end position="26"/>
    </location>
</feature>
<keyword evidence="3" id="KW-1185">Reference proteome</keyword>
<evidence type="ECO:0000313" key="3">
    <source>
        <dbReference type="Proteomes" id="UP000675781"/>
    </source>
</evidence>
<proteinExistence type="predicted"/>
<accession>A0A941IRB7</accession>
<evidence type="ECO:0000256" key="1">
    <source>
        <dbReference type="SAM" id="SignalP"/>
    </source>
</evidence>
<dbReference type="EMBL" id="JAGSOG010000083">
    <property type="protein sequence ID" value="MBR7835122.1"/>
    <property type="molecule type" value="Genomic_DNA"/>
</dbReference>
<organism evidence="2 3">
    <name type="scientific">Actinospica durhamensis</name>
    <dbReference type="NCBI Taxonomy" id="1508375"/>
    <lineage>
        <taxon>Bacteria</taxon>
        <taxon>Bacillati</taxon>
        <taxon>Actinomycetota</taxon>
        <taxon>Actinomycetes</taxon>
        <taxon>Catenulisporales</taxon>
        <taxon>Actinospicaceae</taxon>
        <taxon>Actinospica</taxon>
    </lineage>
</organism>
<comment type="caution">
    <text evidence="2">The sequence shown here is derived from an EMBL/GenBank/DDBJ whole genome shotgun (WGS) entry which is preliminary data.</text>
</comment>
<sequence length="182" mass="17544">MNGKRTAIVLGGSALAALCTAGPALASGGGGSGGVNNSIIIQPNPVAPGGNISVFDGGNCDFPSTGTVTFQTNSVPGIPAITIGPLKSMIGGTGQVPKNIAPGSYQVTLICTSSIGKKQGPFYGTLVVANGASNGVNPSGGAKTGDGASLTTPGGLAEGAAMVATGGGVWFLLRRRVARSSS</sequence>
<evidence type="ECO:0008006" key="4">
    <source>
        <dbReference type="Google" id="ProtNLM"/>
    </source>
</evidence>
<feature type="chain" id="PRO_5037312877" description="LPXTG cell wall anchor domain-containing protein" evidence="1">
    <location>
        <begin position="27"/>
        <end position="182"/>
    </location>
</feature>